<dbReference type="InterPro" id="IPR054722">
    <property type="entry name" value="PolX-like_BBD"/>
</dbReference>
<gene>
    <name evidence="3" type="ORF">GGP41_004697</name>
</gene>
<feature type="domain" description="Retrovirus-related Pol polyprotein from transposon TNT 1-94-like beta-barrel" evidence="2">
    <location>
        <begin position="19"/>
        <end position="104"/>
    </location>
</feature>
<dbReference type="OMA" id="AKDRCWF"/>
<feature type="compositionally biased region" description="Acidic residues" evidence="1">
    <location>
        <begin position="248"/>
        <end position="266"/>
    </location>
</feature>
<dbReference type="Proteomes" id="UP000624244">
    <property type="component" value="Unassembled WGS sequence"/>
</dbReference>
<sequence length="328" mass="38023">MATNDNTPICPDWVFLNNSNVHVAKDRGWFKTYTHFTSQIKSSLFCSPRYLPVLGVGTVEIPTKRTPSRHGVSGYGYLHLKQVLHVPDFICNIIGSSNLISDGYDGKNIAYFNRHVPLYSIRLRNRPEGPKLGPHVLRKNGMYLISCYWVHSEEQKCYWEPSEEQRWLEHQAGYYVDYLESESASSTGASSPAIDTNPPYKKAEKRFLESNWDDEFTFLINHGLDIYEDEDREKGRLILRELMHEEGLDGESANEEESDDEEESDADFWDRAEFTSEQLEWIETHYDNIDAFMRSYGMCCMDYFRCIDAKEIVDAFLSEEQLSHATNV</sequence>
<evidence type="ECO:0000259" key="2">
    <source>
        <dbReference type="Pfam" id="PF22936"/>
    </source>
</evidence>
<accession>A0A8H5ZC57</accession>
<dbReference type="AlphaFoldDB" id="A0A8H5ZC57"/>
<dbReference type="PANTHER" id="PTHR40628:SF1">
    <property type="entry name" value="CHROMO DOMAIN-CONTAINING PROTEIN"/>
    <property type="match status" value="1"/>
</dbReference>
<organism evidence="3 4">
    <name type="scientific">Cochliobolus sativus</name>
    <name type="common">Common root rot and spot blotch fungus</name>
    <name type="synonym">Bipolaris sorokiniana</name>
    <dbReference type="NCBI Taxonomy" id="45130"/>
    <lineage>
        <taxon>Eukaryota</taxon>
        <taxon>Fungi</taxon>
        <taxon>Dikarya</taxon>
        <taxon>Ascomycota</taxon>
        <taxon>Pezizomycotina</taxon>
        <taxon>Dothideomycetes</taxon>
        <taxon>Pleosporomycetidae</taxon>
        <taxon>Pleosporales</taxon>
        <taxon>Pleosporineae</taxon>
        <taxon>Pleosporaceae</taxon>
        <taxon>Bipolaris</taxon>
    </lineage>
</organism>
<evidence type="ECO:0000256" key="1">
    <source>
        <dbReference type="SAM" id="MobiDB-lite"/>
    </source>
</evidence>
<proteinExistence type="predicted"/>
<comment type="caution">
    <text evidence="3">The sequence shown here is derived from an EMBL/GenBank/DDBJ whole genome shotgun (WGS) entry which is preliminary data.</text>
</comment>
<feature type="region of interest" description="Disordered" evidence="1">
    <location>
        <begin position="246"/>
        <end position="266"/>
    </location>
</feature>
<name>A0A8H5ZC57_COCSA</name>
<dbReference type="Pfam" id="PF22936">
    <property type="entry name" value="Pol_BBD"/>
    <property type="match status" value="1"/>
</dbReference>
<evidence type="ECO:0000313" key="4">
    <source>
        <dbReference type="Proteomes" id="UP000624244"/>
    </source>
</evidence>
<protein>
    <recommendedName>
        <fullName evidence="2">Retrovirus-related Pol polyprotein from transposon TNT 1-94-like beta-barrel domain-containing protein</fullName>
    </recommendedName>
</protein>
<dbReference type="EMBL" id="WNKQ01000015">
    <property type="protein sequence ID" value="KAF5846636.1"/>
    <property type="molecule type" value="Genomic_DNA"/>
</dbReference>
<evidence type="ECO:0000313" key="3">
    <source>
        <dbReference type="EMBL" id="KAF5846636.1"/>
    </source>
</evidence>
<reference evidence="3" key="1">
    <citation type="submission" date="2019-11" db="EMBL/GenBank/DDBJ databases">
        <title>Bipolaris sorokiniana Genome sequencing.</title>
        <authorList>
            <person name="Wang H."/>
        </authorList>
    </citation>
    <scope>NUCLEOTIDE SEQUENCE</scope>
</reference>
<dbReference type="PANTHER" id="PTHR40628">
    <property type="entry name" value="CHROMO DOMAIN-CONTAINING PROTEIN"/>
    <property type="match status" value="1"/>
</dbReference>